<protein>
    <submittedName>
        <fullName evidence="4">HSP20 family protein</fullName>
    </submittedName>
</protein>
<dbReference type="SUPFAM" id="SSF49764">
    <property type="entry name" value="HSP20-like chaperones"/>
    <property type="match status" value="1"/>
</dbReference>
<dbReference type="Pfam" id="PF00011">
    <property type="entry name" value="HSP20"/>
    <property type="match status" value="1"/>
</dbReference>
<evidence type="ECO:0000259" key="3">
    <source>
        <dbReference type="PROSITE" id="PS01031"/>
    </source>
</evidence>
<comment type="similarity">
    <text evidence="1 2">Belongs to the small heat shock protein (HSP20) family.</text>
</comment>
<dbReference type="PANTHER" id="PTHR11527">
    <property type="entry name" value="HEAT-SHOCK PROTEIN 20 FAMILY MEMBER"/>
    <property type="match status" value="1"/>
</dbReference>
<comment type="caution">
    <text evidence="4">The sequence shown here is derived from an EMBL/GenBank/DDBJ whole genome shotgun (WGS) entry which is preliminary data.</text>
</comment>
<accession>A0ABT2EN05</accession>
<dbReference type="InterPro" id="IPR002068">
    <property type="entry name" value="A-crystallin/Hsp20_dom"/>
</dbReference>
<evidence type="ECO:0000256" key="1">
    <source>
        <dbReference type="PROSITE-ProRule" id="PRU00285"/>
    </source>
</evidence>
<dbReference type="PROSITE" id="PS01031">
    <property type="entry name" value="SHSP"/>
    <property type="match status" value="1"/>
</dbReference>
<sequence length="127" mass="14419">MEEMRFWVQRVYMQVGSHWEPAVDVCEDDEAYYVIVDVAGVDKDDLEVEYHPNGLLVVRGVRRPPLMGSGVQYLVLEIPYGSFERRIPLPSAINADGITAEHRSGLLQIRIPKKAPSERTKLLTVKP</sequence>
<proteinExistence type="inferred from homology"/>
<dbReference type="Gene3D" id="2.60.40.790">
    <property type="match status" value="1"/>
</dbReference>
<feature type="domain" description="SHSP" evidence="3">
    <location>
        <begin position="14"/>
        <end position="127"/>
    </location>
</feature>
<dbReference type="RefSeq" id="WP_018195873.1">
    <property type="nucleotide sequence ID" value="NZ_CP130454.1"/>
</dbReference>
<evidence type="ECO:0000313" key="5">
    <source>
        <dbReference type="Proteomes" id="UP001204798"/>
    </source>
</evidence>
<gene>
    <name evidence="4" type="ORF">M2350_001630</name>
</gene>
<dbReference type="InterPro" id="IPR008978">
    <property type="entry name" value="HSP20-like_chaperone"/>
</dbReference>
<dbReference type="CDD" id="cd06464">
    <property type="entry name" value="ACD_sHsps-like"/>
    <property type="match status" value="1"/>
</dbReference>
<dbReference type="EMBL" id="JANUCP010000002">
    <property type="protein sequence ID" value="MCS3919230.1"/>
    <property type="molecule type" value="Genomic_DNA"/>
</dbReference>
<dbReference type="InterPro" id="IPR031107">
    <property type="entry name" value="Small_HSP"/>
</dbReference>
<dbReference type="Proteomes" id="UP001204798">
    <property type="component" value="Unassembled WGS sequence"/>
</dbReference>
<evidence type="ECO:0000313" key="4">
    <source>
        <dbReference type="EMBL" id="MCS3919230.1"/>
    </source>
</evidence>
<reference evidence="4 5" key="1">
    <citation type="submission" date="2022-08" db="EMBL/GenBank/DDBJ databases">
        <title>Bacterial and archaeal communities from various locations to study Microbial Dark Matter (Phase II).</title>
        <authorList>
            <person name="Stepanauskas R."/>
        </authorList>
    </citation>
    <scope>NUCLEOTIDE SEQUENCE [LARGE SCALE GENOMIC DNA]</scope>
    <source>
        <strain evidence="4 5">PD1</strain>
    </source>
</reference>
<evidence type="ECO:0000256" key="2">
    <source>
        <dbReference type="RuleBase" id="RU003616"/>
    </source>
</evidence>
<keyword evidence="5" id="KW-1185">Reference proteome</keyword>
<name>A0ABT2EN05_9BACT</name>
<organism evidence="4 5">
    <name type="scientific">Candidatus Fervidibacter sacchari</name>
    <dbReference type="NCBI Taxonomy" id="1448929"/>
    <lineage>
        <taxon>Bacteria</taxon>
        <taxon>Candidatus Fervidibacterota</taxon>
        <taxon>Candidatus Fervidibacter</taxon>
    </lineage>
</organism>